<dbReference type="AlphaFoldDB" id="A0A1B8PFL6"/>
<dbReference type="Proteomes" id="UP000092611">
    <property type="component" value="Unassembled WGS sequence"/>
</dbReference>
<evidence type="ECO:0000256" key="1">
    <source>
        <dbReference type="SAM" id="Phobius"/>
    </source>
</evidence>
<comment type="caution">
    <text evidence="2">The sequence shown here is derived from an EMBL/GenBank/DDBJ whole genome shotgun (WGS) entry which is preliminary data.</text>
</comment>
<proteinExistence type="predicted"/>
<protein>
    <submittedName>
        <fullName evidence="2">Uncharacterized protein</fullName>
    </submittedName>
</protein>
<name>A0A1B8PFL6_HAEHA</name>
<accession>A0A1B8PFL6</accession>
<gene>
    <name evidence="2" type="ORF">A9Z62_08740</name>
</gene>
<keyword evidence="1" id="KW-0472">Membrane</keyword>
<reference evidence="2 3" key="1">
    <citation type="submission" date="2016-06" db="EMBL/GenBank/DDBJ databases">
        <title>Draft genome of Haemophilus haemolyticus CCUG 24149.</title>
        <authorList>
            <person name="Engstrom-Jakobsson H."/>
            <person name="Salva-Serra F."/>
            <person name="Thorell K."/>
            <person name="Gonzales-Siles L."/>
            <person name="Karlsson R."/>
            <person name="Boulund F."/>
            <person name="Engstrand L."/>
            <person name="Kristiansson E."/>
            <person name="Moore E."/>
        </authorList>
    </citation>
    <scope>NUCLEOTIDE SEQUENCE [LARGE SCALE GENOMIC DNA]</scope>
    <source>
        <strain evidence="2 3">CCUG 24149</strain>
    </source>
</reference>
<feature type="transmembrane region" description="Helical" evidence="1">
    <location>
        <begin position="37"/>
        <end position="57"/>
    </location>
</feature>
<sequence>MNLNDFIKILKISILIDLGMYSMAFIKNRLDFHNVDVLNIVNSFPLVFIFCVFIFYLKKL</sequence>
<organism evidence="2 3">
    <name type="scientific">Haemophilus haemolyticus</name>
    <dbReference type="NCBI Taxonomy" id="726"/>
    <lineage>
        <taxon>Bacteria</taxon>
        <taxon>Pseudomonadati</taxon>
        <taxon>Pseudomonadota</taxon>
        <taxon>Gammaproteobacteria</taxon>
        <taxon>Pasteurellales</taxon>
        <taxon>Pasteurellaceae</taxon>
        <taxon>Haemophilus</taxon>
    </lineage>
</organism>
<evidence type="ECO:0000313" key="2">
    <source>
        <dbReference type="EMBL" id="OBX47468.1"/>
    </source>
</evidence>
<feature type="transmembrane region" description="Helical" evidence="1">
    <location>
        <begin position="6"/>
        <end position="25"/>
    </location>
</feature>
<evidence type="ECO:0000313" key="3">
    <source>
        <dbReference type="Proteomes" id="UP000092611"/>
    </source>
</evidence>
<dbReference type="EMBL" id="LZDL01000010">
    <property type="protein sequence ID" value="OBX47468.1"/>
    <property type="molecule type" value="Genomic_DNA"/>
</dbReference>
<keyword evidence="1" id="KW-1133">Transmembrane helix</keyword>
<keyword evidence="1" id="KW-0812">Transmembrane</keyword>